<protein>
    <submittedName>
        <fullName evidence="1">Thioesterase</fullName>
    </submittedName>
</protein>
<proteinExistence type="predicted"/>
<dbReference type="AlphaFoldDB" id="A0A5P2QY54"/>
<dbReference type="RefSeq" id="WP_150351223.1">
    <property type="nucleotide sequence ID" value="NZ_CP038095.1"/>
</dbReference>
<organism evidence="1 2">
    <name type="scientific">Paracoccus yeei</name>
    <dbReference type="NCBI Taxonomy" id="147645"/>
    <lineage>
        <taxon>Bacteria</taxon>
        <taxon>Pseudomonadati</taxon>
        <taxon>Pseudomonadota</taxon>
        <taxon>Alphaproteobacteria</taxon>
        <taxon>Rhodobacterales</taxon>
        <taxon>Paracoccaceae</taxon>
        <taxon>Paracoccus</taxon>
    </lineage>
</organism>
<dbReference type="Gene3D" id="3.10.129.10">
    <property type="entry name" value="Hotdog Thioesterase"/>
    <property type="match status" value="1"/>
</dbReference>
<sequence length="168" mass="19312">MQEADHLDPAGPVITLRGQIGGEVIDANRHMNVSGFDRLFDQAETAMFLRFGIGDDYILSRQRSLFRLEKFVRYERELLVRQAYEVRSWIIGTDGRRIHHFHELWDCDNDRRSAFYDCLAIHVNLERRKSAVIEDATILEALRGFAQHLQEYGLPAGPLPRGIGESTA</sequence>
<evidence type="ECO:0000313" key="2">
    <source>
        <dbReference type="Proteomes" id="UP000324507"/>
    </source>
</evidence>
<dbReference type="Pfam" id="PF13279">
    <property type="entry name" value="4HBT_2"/>
    <property type="match status" value="1"/>
</dbReference>
<accession>A0A5P2QY54</accession>
<dbReference type="SUPFAM" id="SSF54637">
    <property type="entry name" value="Thioesterase/thiol ester dehydrase-isomerase"/>
    <property type="match status" value="1"/>
</dbReference>
<name>A0A5P2QY54_9RHOB</name>
<dbReference type="CDD" id="cd00586">
    <property type="entry name" value="4HBT"/>
    <property type="match status" value="1"/>
</dbReference>
<evidence type="ECO:0000313" key="1">
    <source>
        <dbReference type="EMBL" id="QEU09472.1"/>
    </source>
</evidence>
<gene>
    <name evidence="1" type="ORF">FOB51_16500</name>
</gene>
<dbReference type="InterPro" id="IPR029069">
    <property type="entry name" value="HotDog_dom_sf"/>
</dbReference>
<dbReference type="EMBL" id="CP044081">
    <property type="protein sequence ID" value="QEU09472.1"/>
    <property type="molecule type" value="Genomic_DNA"/>
</dbReference>
<reference evidence="1 2" key="1">
    <citation type="submission" date="2019-09" db="EMBL/GenBank/DDBJ databases">
        <title>FDA dAtabase for Regulatory Grade micrObial Sequences (FDA-ARGOS): Supporting development and validation of Infectious Disease Dx tests.</title>
        <authorList>
            <person name="Sciortino C."/>
            <person name="Tallon L."/>
            <person name="Sadzewicz L."/>
            <person name="Vavikolanu K."/>
            <person name="Mehta A."/>
            <person name="Aluvathingal J."/>
            <person name="Nadendla S."/>
            <person name="Nandy P."/>
            <person name="Geyer C."/>
            <person name="Yan Y."/>
            <person name="Sichtig H."/>
        </authorList>
    </citation>
    <scope>NUCLEOTIDE SEQUENCE [LARGE SCALE GENOMIC DNA]</scope>
    <source>
        <strain evidence="1 2">FDAARGOS_643</strain>
    </source>
</reference>
<dbReference type="Proteomes" id="UP000324507">
    <property type="component" value="Chromosome"/>
</dbReference>